<dbReference type="SUPFAM" id="SSF56507">
    <property type="entry name" value="Methionine synthase activation domain-like"/>
    <property type="match status" value="1"/>
</dbReference>
<sequence length="230" mass="25677">MNEFGSFDIAFSQLSIEMREVYQLMGYDGHEPGTEIVTLVNDMADRISRLVTPRCTYRLLKGRIDGIQSLQIGDTLLNPGRIITHAMKGASYYAIFLVTIGKEFDLYCEQLKKENDMLQVFIADAFGSVLAEAAVAYFMKRLSSMAASDEMEISNNYSPGYCDWLLEEQKKVFGFFPATPIGIHLTDSCLMLPVKSVSGIVAVGTDVKKQPYGCDICKMATCIKNKKLQK</sequence>
<dbReference type="AlphaFoldDB" id="A0A926F4T7"/>
<reference evidence="2" key="1">
    <citation type="submission" date="2020-08" db="EMBL/GenBank/DDBJ databases">
        <title>Genome public.</title>
        <authorList>
            <person name="Liu C."/>
            <person name="Sun Q."/>
        </authorList>
    </citation>
    <scope>NUCLEOTIDE SEQUENCE</scope>
    <source>
        <strain evidence="2">N12</strain>
    </source>
</reference>
<evidence type="ECO:0000313" key="2">
    <source>
        <dbReference type="EMBL" id="MBC8592952.1"/>
    </source>
</evidence>
<feature type="domain" description="AdoMet activation" evidence="1">
    <location>
        <begin position="89"/>
        <end position="206"/>
    </location>
</feature>
<dbReference type="InterPro" id="IPR004223">
    <property type="entry name" value="VitB12-dep_Met_synth_activ_dom"/>
</dbReference>
<comment type="caution">
    <text evidence="2">The sequence shown here is derived from an EMBL/GenBank/DDBJ whole genome shotgun (WGS) entry which is preliminary data.</text>
</comment>
<proteinExistence type="predicted"/>
<dbReference type="Pfam" id="PF02965">
    <property type="entry name" value="Met_synt_B12"/>
    <property type="match status" value="1"/>
</dbReference>
<dbReference type="PIRSF" id="PIRSF037984">
    <property type="entry name" value="Met_synth_TM0269_prd"/>
    <property type="match status" value="1"/>
</dbReference>
<name>A0A926F4T7_9BACT</name>
<organism evidence="2 3">
    <name type="scientific">Jilunia laotingensis</name>
    <dbReference type="NCBI Taxonomy" id="2763675"/>
    <lineage>
        <taxon>Bacteria</taxon>
        <taxon>Pseudomonadati</taxon>
        <taxon>Bacteroidota</taxon>
        <taxon>Bacteroidia</taxon>
        <taxon>Bacteroidales</taxon>
        <taxon>Bacteroidaceae</taxon>
        <taxon>Jilunia</taxon>
    </lineage>
</organism>
<evidence type="ECO:0000259" key="1">
    <source>
        <dbReference type="Pfam" id="PF02965"/>
    </source>
</evidence>
<dbReference type="InterPro" id="IPR037010">
    <property type="entry name" value="VitB12-dep_Met_synth_activ_sf"/>
</dbReference>
<dbReference type="Gene3D" id="3.40.109.40">
    <property type="match status" value="1"/>
</dbReference>
<dbReference type="GO" id="GO:0008705">
    <property type="term" value="F:methionine synthase activity"/>
    <property type="evidence" value="ECO:0007669"/>
    <property type="project" value="InterPro"/>
</dbReference>
<evidence type="ECO:0000313" key="3">
    <source>
        <dbReference type="Proteomes" id="UP000651085"/>
    </source>
</evidence>
<dbReference type="InterPro" id="IPR017342">
    <property type="entry name" value="S-AdoMet-dep_Met_synth_prd"/>
</dbReference>
<keyword evidence="3" id="KW-1185">Reference proteome</keyword>
<accession>A0A926F4T7</accession>
<dbReference type="RefSeq" id="WP_262434115.1">
    <property type="nucleotide sequence ID" value="NZ_JACRTF010000001.1"/>
</dbReference>
<protein>
    <recommendedName>
        <fullName evidence="1">AdoMet activation domain-containing protein</fullName>
    </recommendedName>
</protein>
<dbReference type="Proteomes" id="UP000651085">
    <property type="component" value="Unassembled WGS sequence"/>
</dbReference>
<dbReference type="EMBL" id="JACRTF010000001">
    <property type="protein sequence ID" value="MBC8592952.1"/>
    <property type="molecule type" value="Genomic_DNA"/>
</dbReference>
<gene>
    <name evidence="2" type="ORF">H8744_06720</name>
</gene>